<reference evidence="1" key="1">
    <citation type="submission" date="2022-04" db="EMBL/GenBank/DDBJ databases">
        <title>Genome of the entomopathogenic fungus Entomophthora muscae.</title>
        <authorList>
            <person name="Elya C."/>
            <person name="Lovett B.R."/>
            <person name="Lee E."/>
            <person name="Macias A.M."/>
            <person name="Hajek A.E."/>
            <person name="De Bivort B.L."/>
            <person name="Kasson M.T."/>
            <person name="De Fine Licht H.H."/>
            <person name="Stajich J.E."/>
        </authorList>
    </citation>
    <scope>NUCLEOTIDE SEQUENCE</scope>
    <source>
        <strain evidence="1">Berkeley</strain>
    </source>
</reference>
<keyword evidence="2" id="KW-1185">Reference proteome</keyword>
<keyword evidence="1" id="KW-0547">Nucleotide-binding</keyword>
<dbReference type="EMBL" id="QTSX02000756">
    <property type="protein sequence ID" value="KAJ9085560.1"/>
    <property type="molecule type" value="Genomic_DNA"/>
</dbReference>
<proteinExistence type="predicted"/>
<protein>
    <submittedName>
        <fullName evidence="1">DEAD-box type RNA helicase</fullName>
    </submittedName>
</protein>
<keyword evidence="1" id="KW-0378">Hydrolase</keyword>
<dbReference type="Proteomes" id="UP001165960">
    <property type="component" value="Unassembled WGS sequence"/>
</dbReference>
<comment type="caution">
    <text evidence="1">The sequence shown here is derived from an EMBL/GenBank/DDBJ whole genome shotgun (WGS) entry which is preliminary data.</text>
</comment>
<gene>
    <name evidence="1" type="primary">SEN1_2</name>
    <name evidence="1" type="ORF">DSO57_1012798</name>
</gene>
<organism evidence="1 2">
    <name type="scientific">Entomophthora muscae</name>
    <dbReference type="NCBI Taxonomy" id="34485"/>
    <lineage>
        <taxon>Eukaryota</taxon>
        <taxon>Fungi</taxon>
        <taxon>Fungi incertae sedis</taxon>
        <taxon>Zoopagomycota</taxon>
        <taxon>Entomophthoromycotina</taxon>
        <taxon>Entomophthoromycetes</taxon>
        <taxon>Entomophthorales</taxon>
        <taxon>Entomophthoraceae</taxon>
        <taxon>Entomophthora</taxon>
    </lineage>
</organism>
<evidence type="ECO:0000313" key="2">
    <source>
        <dbReference type="Proteomes" id="UP001165960"/>
    </source>
</evidence>
<name>A0ACC2UFP6_9FUNG</name>
<accession>A0ACC2UFP6</accession>
<evidence type="ECO:0000313" key="1">
    <source>
        <dbReference type="EMBL" id="KAJ9085560.1"/>
    </source>
</evidence>
<sequence>MKLAFARKFGSGISKTVEFNTIDGFQGQEKDIVIFSCVRAGAAADIGFLSDARRMNVGLTRAQKSMFIIGRAFTLSGDPHWKILVQRAKEQDQYSQINMRRLAVQGRISYSNLLLSPPPEPAKDTKAKITSSDHAPPPPAKSLDSSSLARQNLPNAGAEDPNGNPSPKKEPQLHKPNPGGKRAKAQLSKPNPKGQPVKVEASSKVQPTPSNKGRQSSISPSLDAYTPIKRPALASLPGPPFKDPKVQAQATQTAPTPAKHLDNPSPSYQSPKHDWPSHMHPSHRPSNAHPPQHSTARGHQYHPSNYPFQDYPAPSVSIKGCSKVPHRLPDLSRANHYPYPQDMQYAYPPRPEFIPHPQDMQYAYPPRPESIPHPHEFPYQQFHPPPGSQDFCYHDKDGRYP</sequence>
<keyword evidence="1" id="KW-0347">Helicase</keyword>
<keyword evidence="1" id="KW-0067">ATP-binding</keyword>